<proteinExistence type="predicted"/>
<evidence type="ECO:0000256" key="4">
    <source>
        <dbReference type="ARBA" id="ARBA00022723"/>
    </source>
</evidence>
<dbReference type="GO" id="GO:0020037">
    <property type="term" value="F:heme binding"/>
    <property type="evidence" value="ECO:0007669"/>
    <property type="project" value="InterPro"/>
</dbReference>
<sequence length="384" mass="41956">MLRPSGYEALDAPDAIPQDEAFLAGMQARGPGAAVAPPINDPEVTEWEEGYRDRIDALLLVAADEAAEAADVADHWKGRLSAAGATLLHEEPGKAQRRKVAEKFEGVEQFGYVDGRSQPLFLAEDVKREPRSFWDPAFPPSQFLVDDPGDDEATSLGSFFVFRKLEENVKGFKDKEDELSAALGLAGGPFEERAGALIVGRFEDGSPVVLNPLPTDMPPVNDFDFRHDEAGSRCPFIAHIRKTNPRGESPFHLATDIGVATTARQERSHIMARRGITYGERQYDEETNDFTDRPTTGVGLLFMAYMSSIENQFEFTQATWANNADFVTGGVGVDPVIGQGPPAPITVPDGWSGASAADFDFGRFVTMKGGEYFFAPSRDFLKNV</sequence>
<name>A0A7V7PM12_9HYPH</name>
<comment type="cofactor">
    <cofactor evidence="1">
        <name>heme b</name>
        <dbReference type="ChEBI" id="CHEBI:60344"/>
    </cofactor>
</comment>
<evidence type="ECO:0000256" key="2">
    <source>
        <dbReference type="ARBA" id="ARBA00022559"/>
    </source>
</evidence>
<evidence type="ECO:0000256" key="5">
    <source>
        <dbReference type="ARBA" id="ARBA00023002"/>
    </source>
</evidence>
<evidence type="ECO:0008006" key="9">
    <source>
        <dbReference type="Google" id="ProtNLM"/>
    </source>
</evidence>
<evidence type="ECO:0000256" key="1">
    <source>
        <dbReference type="ARBA" id="ARBA00001970"/>
    </source>
</evidence>
<dbReference type="GO" id="GO:0004601">
    <property type="term" value="F:peroxidase activity"/>
    <property type="evidence" value="ECO:0007669"/>
    <property type="project" value="UniProtKB-KW"/>
</dbReference>
<gene>
    <name evidence="7" type="ORF">F6X38_18075</name>
</gene>
<keyword evidence="8" id="KW-1185">Reference proteome</keyword>
<dbReference type="GO" id="GO:0005829">
    <property type="term" value="C:cytosol"/>
    <property type="evidence" value="ECO:0007669"/>
    <property type="project" value="TreeGrafter"/>
</dbReference>
<keyword evidence="6" id="KW-0408">Iron</keyword>
<evidence type="ECO:0000256" key="3">
    <source>
        <dbReference type="ARBA" id="ARBA00022617"/>
    </source>
</evidence>
<keyword evidence="2" id="KW-0575">Peroxidase</keyword>
<accession>A0A7V7PM12</accession>
<dbReference type="Proteomes" id="UP000432089">
    <property type="component" value="Unassembled WGS sequence"/>
</dbReference>
<evidence type="ECO:0000256" key="6">
    <source>
        <dbReference type="ARBA" id="ARBA00023004"/>
    </source>
</evidence>
<keyword evidence="5" id="KW-0560">Oxidoreductase</keyword>
<keyword evidence="4" id="KW-0479">Metal-binding</keyword>
<dbReference type="InterPro" id="IPR006314">
    <property type="entry name" value="Dyp_peroxidase"/>
</dbReference>
<dbReference type="PANTHER" id="PTHR30521">
    <property type="entry name" value="DEFERROCHELATASE/PEROXIDASE"/>
    <property type="match status" value="1"/>
</dbReference>
<keyword evidence="3" id="KW-0349">Heme</keyword>
<dbReference type="EMBL" id="VZDO01000016">
    <property type="protein sequence ID" value="KAB0677609.1"/>
    <property type="molecule type" value="Genomic_DNA"/>
</dbReference>
<reference evidence="7 8" key="1">
    <citation type="submission" date="2019-09" db="EMBL/GenBank/DDBJ databases">
        <title>YIM 132180 draft genome.</title>
        <authorList>
            <person name="Zhang K."/>
        </authorList>
    </citation>
    <scope>NUCLEOTIDE SEQUENCE [LARGE SCALE GENOMIC DNA]</scope>
    <source>
        <strain evidence="7 8">YIM 132180</strain>
    </source>
</reference>
<dbReference type="InterPro" id="IPR011008">
    <property type="entry name" value="Dimeric_a/b-barrel"/>
</dbReference>
<comment type="caution">
    <text evidence="7">The sequence shown here is derived from an EMBL/GenBank/DDBJ whole genome shotgun (WGS) entry which is preliminary data.</text>
</comment>
<evidence type="ECO:0000313" key="7">
    <source>
        <dbReference type="EMBL" id="KAB0677609.1"/>
    </source>
</evidence>
<evidence type="ECO:0000313" key="8">
    <source>
        <dbReference type="Proteomes" id="UP000432089"/>
    </source>
</evidence>
<dbReference type="PROSITE" id="PS51404">
    <property type="entry name" value="DYP_PEROXIDASE"/>
    <property type="match status" value="1"/>
</dbReference>
<dbReference type="AlphaFoldDB" id="A0A7V7PM12"/>
<dbReference type="GO" id="GO:0046872">
    <property type="term" value="F:metal ion binding"/>
    <property type="evidence" value="ECO:0007669"/>
    <property type="project" value="UniProtKB-KW"/>
</dbReference>
<protein>
    <recommendedName>
        <fullName evidence="9">Peroxidase</fullName>
    </recommendedName>
</protein>
<dbReference type="SUPFAM" id="SSF54909">
    <property type="entry name" value="Dimeric alpha+beta barrel"/>
    <property type="match status" value="1"/>
</dbReference>
<organism evidence="7 8">
    <name type="scientific">Plantimonas leprariae</name>
    <dbReference type="NCBI Taxonomy" id="2615207"/>
    <lineage>
        <taxon>Bacteria</taxon>
        <taxon>Pseudomonadati</taxon>
        <taxon>Pseudomonadota</taxon>
        <taxon>Alphaproteobacteria</taxon>
        <taxon>Hyphomicrobiales</taxon>
        <taxon>Aurantimonadaceae</taxon>
        <taxon>Plantimonas</taxon>
    </lineage>
</organism>
<dbReference type="PANTHER" id="PTHR30521:SF4">
    <property type="entry name" value="DEFERROCHELATASE"/>
    <property type="match status" value="1"/>
</dbReference>